<evidence type="ECO:0000313" key="2">
    <source>
        <dbReference type="EMBL" id="MCO1335201.1"/>
    </source>
</evidence>
<dbReference type="AlphaFoldDB" id="A0A9X2EP03"/>
<feature type="transmembrane region" description="Helical" evidence="1">
    <location>
        <begin position="21"/>
        <end position="38"/>
    </location>
</feature>
<reference evidence="2" key="1">
    <citation type="journal article" date="2022" name="Arch. Microbiol.">
        <title>Microbulbifer okhotskensis sp. nov., isolated from a deep bottom sediment of the Okhotsk Sea.</title>
        <authorList>
            <person name="Romanenko L."/>
            <person name="Kurilenko V."/>
            <person name="Otstavnykh N."/>
            <person name="Velansky P."/>
            <person name="Isaeva M."/>
            <person name="Mikhailov V."/>
        </authorList>
    </citation>
    <scope>NUCLEOTIDE SEQUENCE</scope>
    <source>
        <strain evidence="2">OS29</strain>
    </source>
</reference>
<keyword evidence="1" id="KW-0472">Membrane</keyword>
<comment type="caution">
    <text evidence="2">The sequence shown here is derived from an EMBL/GenBank/DDBJ whole genome shotgun (WGS) entry which is preliminary data.</text>
</comment>
<sequence>MKKLIFLAFGDNFFTRFLNHPALSICIPAFTTMYYLTLDIWGDDFELIKNNIEFHQSAFLALLFITSLVIIFKTISELLRSKVSKQKNEITKALIMLFKSLVNKKKRRFFDKAKHLKPTGDTFKAITHPKEQLEYVLAETKRFLVEAFGLDAKNIAITIIQGNPREDKWWYELRCETQRKYAKARDIMNGNSTAATCFQSGDSLLIPDIRKGIKENMFEHSKRSRDAKQGSIYCKPVRITVNNCNYVYIFSIAVYGQNICPADSNEDFKACENVLDDIADRVELELYLHSMRKYRFQDISTSREGSANAEDIST</sequence>
<dbReference type="Proteomes" id="UP001139028">
    <property type="component" value="Unassembled WGS sequence"/>
</dbReference>
<evidence type="ECO:0000313" key="3">
    <source>
        <dbReference type="Proteomes" id="UP001139028"/>
    </source>
</evidence>
<proteinExistence type="predicted"/>
<dbReference type="RefSeq" id="WP_252468253.1">
    <property type="nucleotide sequence ID" value="NZ_JALBWM010000053.1"/>
</dbReference>
<evidence type="ECO:0000256" key="1">
    <source>
        <dbReference type="SAM" id="Phobius"/>
    </source>
</evidence>
<dbReference type="EMBL" id="JALBWM010000053">
    <property type="protein sequence ID" value="MCO1335201.1"/>
    <property type="molecule type" value="Genomic_DNA"/>
</dbReference>
<protein>
    <recommendedName>
        <fullName evidence="4">GAF domain-containing protein</fullName>
    </recommendedName>
</protein>
<evidence type="ECO:0008006" key="4">
    <source>
        <dbReference type="Google" id="ProtNLM"/>
    </source>
</evidence>
<keyword evidence="1" id="KW-0812">Transmembrane</keyword>
<gene>
    <name evidence="2" type="ORF">MO867_12745</name>
</gene>
<keyword evidence="3" id="KW-1185">Reference proteome</keyword>
<keyword evidence="1" id="KW-1133">Transmembrane helix</keyword>
<accession>A0A9X2EP03</accession>
<organism evidence="2 3">
    <name type="scientific">Microbulbifer okhotskensis</name>
    <dbReference type="NCBI Taxonomy" id="2926617"/>
    <lineage>
        <taxon>Bacteria</taxon>
        <taxon>Pseudomonadati</taxon>
        <taxon>Pseudomonadota</taxon>
        <taxon>Gammaproteobacteria</taxon>
        <taxon>Cellvibrionales</taxon>
        <taxon>Microbulbiferaceae</taxon>
        <taxon>Microbulbifer</taxon>
    </lineage>
</organism>
<feature type="transmembrane region" description="Helical" evidence="1">
    <location>
        <begin position="58"/>
        <end position="79"/>
    </location>
</feature>
<name>A0A9X2EP03_9GAMM</name>